<dbReference type="Proteomes" id="UP001189429">
    <property type="component" value="Unassembled WGS sequence"/>
</dbReference>
<feature type="compositionally biased region" description="Basic and acidic residues" evidence="1">
    <location>
        <begin position="92"/>
        <end position="106"/>
    </location>
</feature>
<evidence type="ECO:0000313" key="2">
    <source>
        <dbReference type="EMBL" id="CAK0789882.1"/>
    </source>
</evidence>
<proteinExistence type="predicted"/>
<keyword evidence="3" id="KW-1185">Reference proteome</keyword>
<gene>
    <name evidence="2" type="ORF">PCOR1329_LOCUS1314</name>
</gene>
<comment type="caution">
    <text evidence="2">The sequence shown here is derived from an EMBL/GenBank/DDBJ whole genome shotgun (WGS) entry which is preliminary data.</text>
</comment>
<accession>A0ABN9PAP9</accession>
<protein>
    <submittedName>
        <fullName evidence="2">Uncharacterized protein</fullName>
    </submittedName>
</protein>
<feature type="region of interest" description="Disordered" evidence="1">
    <location>
        <begin position="83"/>
        <end position="106"/>
    </location>
</feature>
<organism evidence="2 3">
    <name type="scientific">Prorocentrum cordatum</name>
    <dbReference type="NCBI Taxonomy" id="2364126"/>
    <lineage>
        <taxon>Eukaryota</taxon>
        <taxon>Sar</taxon>
        <taxon>Alveolata</taxon>
        <taxon>Dinophyceae</taxon>
        <taxon>Prorocentrales</taxon>
        <taxon>Prorocentraceae</taxon>
        <taxon>Prorocentrum</taxon>
    </lineage>
</organism>
<dbReference type="EMBL" id="CAUYUJ010000318">
    <property type="protein sequence ID" value="CAK0789882.1"/>
    <property type="molecule type" value="Genomic_DNA"/>
</dbReference>
<reference evidence="2" key="1">
    <citation type="submission" date="2023-10" db="EMBL/GenBank/DDBJ databases">
        <authorList>
            <person name="Chen Y."/>
            <person name="Shah S."/>
            <person name="Dougan E. K."/>
            <person name="Thang M."/>
            <person name="Chan C."/>
        </authorList>
    </citation>
    <scope>NUCLEOTIDE SEQUENCE [LARGE SCALE GENOMIC DNA]</scope>
</reference>
<sequence length="106" mass="11171">MIMSVTPTQSSEPAARQMSASVAGPSSASARPSPRKMPTVPLRAKRTLPIHHHLGSTAGSSALPTAKAAKNLWTMIAPRMTSDAATPAAMPSRKECRNIPDRTLGR</sequence>
<feature type="region of interest" description="Disordered" evidence="1">
    <location>
        <begin position="1"/>
        <end position="39"/>
    </location>
</feature>
<evidence type="ECO:0000313" key="3">
    <source>
        <dbReference type="Proteomes" id="UP001189429"/>
    </source>
</evidence>
<name>A0ABN9PAP9_9DINO</name>
<feature type="compositionally biased region" description="Low complexity" evidence="1">
    <location>
        <begin position="19"/>
        <end position="32"/>
    </location>
</feature>
<feature type="compositionally biased region" description="Polar residues" evidence="1">
    <location>
        <begin position="1"/>
        <end position="12"/>
    </location>
</feature>
<evidence type="ECO:0000256" key="1">
    <source>
        <dbReference type="SAM" id="MobiDB-lite"/>
    </source>
</evidence>